<evidence type="ECO:0000256" key="1">
    <source>
        <dbReference type="ARBA" id="ARBA00006889"/>
    </source>
</evidence>
<sequence length="178" mass="20450">MRGILMTVCLAATCVRSEVTVQPDFQDDKILGTWYSIGLASDSNWFKAKKNIMEMCTTLIRPDPNGNLELVSTYPKGDRCERKTMNYIKTDHSGRFHYKSPRYGSDYDIRVVETNYDEFALIHSVKSKASDVSNVVFLYGRTKYLRPELIEKFQRFAKAQGLTSDQILILPHSEKCMT</sequence>
<comment type="caution">
    <text evidence="5">The sequence shown here is derived from an EMBL/GenBank/DDBJ whole genome shotgun (WGS) entry which is preliminary data.</text>
</comment>
<dbReference type="PRINTS" id="PR01254">
    <property type="entry name" value="PGNDSYNTHASE"/>
</dbReference>
<dbReference type="Gene3D" id="2.40.128.20">
    <property type="match status" value="1"/>
</dbReference>
<dbReference type="SUPFAM" id="SSF50814">
    <property type="entry name" value="Lipocalins"/>
    <property type="match status" value="1"/>
</dbReference>
<comment type="similarity">
    <text evidence="1 2">Belongs to the calycin superfamily. Lipocalin family.</text>
</comment>
<dbReference type="PROSITE" id="PS00213">
    <property type="entry name" value="LIPOCALIN"/>
    <property type="match status" value="1"/>
</dbReference>
<gene>
    <name evidence="5" type="ORF">GDO86_014772</name>
</gene>
<feature type="chain" id="PRO_5035727486" description="Lipocalin/cytosolic fatty-acid binding domain-containing protein" evidence="3">
    <location>
        <begin position="18"/>
        <end position="178"/>
    </location>
</feature>
<name>A0A8T2JVW6_9PIPI</name>
<dbReference type="InterPro" id="IPR002345">
    <property type="entry name" value="Lipocalin"/>
</dbReference>
<feature type="signal peptide" evidence="3">
    <location>
        <begin position="1"/>
        <end position="17"/>
    </location>
</feature>
<dbReference type="InterPro" id="IPR012674">
    <property type="entry name" value="Calycin"/>
</dbReference>
<reference evidence="5" key="1">
    <citation type="thesis" date="2020" institute="ProQuest LLC" country="789 East Eisenhower Parkway, Ann Arbor, MI, USA">
        <title>Comparative Genomics and Chromosome Evolution.</title>
        <authorList>
            <person name="Mudd A.B."/>
        </authorList>
    </citation>
    <scope>NUCLEOTIDE SEQUENCE</scope>
    <source>
        <strain evidence="5">Female2</strain>
        <tissue evidence="5">Blood</tissue>
    </source>
</reference>
<dbReference type="PRINTS" id="PR00179">
    <property type="entry name" value="LIPOCALIN"/>
</dbReference>
<evidence type="ECO:0000256" key="3">
    <source>
        <dbReference type="SAM" id="SignalP"/>
    </source>
</evidence>
<dbReference type="Proteomes" id="UP000812440">
    <property type="component" value="Chromosome 8_10"/>
</dbReference>
<evidence type="ECO:0000259" key="4">
    <source>
        <dbReference type="Pfam" id="PF00061"/>
    </source>
</evidence>
<evidence type="ECO:0000313" key="6">
    <source>
        <dbReference type="Proteomes" id="UP000812440"/>
    </source>
</evidence>
<accession>A0A8T2JVW6</accession>
<dbReference type="OrthoDB" id="9048943at2759"/>
<dbReference type="InterPro" id="IPR000566">
    <property type="entry name" value="Lipocln_cytosolic_FA-bd_dom"/>
</dbReference>
<keyword evidence="3" id="KW-0732">Signal</keyword>
<dbReference type="GO" id="GO:0036094">
    <property type="term" value="F:small molecule binding"/>
    <property type="evidence" value="ECO:0007669"/>
    <property type="project" value="InterPro"/>
</dbReference>
<dbReference type="EMBL" id="JAACNH010000003">
    <property type="protein sequence ID" value="KAG8447417.1"/>
    <property type="molecule type" value="Genomic_DNA"/>
</dbReference>
<proteinExistence type="inferred from homology"/>
<dbReference type="PANTHER" id="PTHR11430">
    <property type="entry name" value="LIPOCALIN"/>
    <property type="match status" value="1"/>
</dbReference>
<protein>
    <recommendedName>
        <fullName evidence="4">Lipocalin/cytosolic fatty-acid binding domain-containing protein</fullName>
    </recommendedName>
</protein>
<dbReference type="AlphaFoldDB" id="A0A8T2JVW6"/>
<organism evidence="5 6">
    <name type="scientific">Hymenochirus boettgeri</name>
    <name type="common">Congo dwarf clawed frog</name>
    <dbReference type="NCBI Taxonomy" id="247094"/>
    <lineage>
        <taxon>Eukaryota</taxon>
        <taxon>Metazoa</taxon>
        <taxon>Chordata</taxon>
        <taxon>Craniata</taxon>
        <taxon>Vertebrata</taxon>
        <taxon>Euteleostomi</taxon>
        <taxon>Amphibia</taxon>
        <taxon>Batrachia</taxon>
        <taxon>Anura</taxon>
        <taxon>Pipoidea</taxon>
        <taxon>Pipidae</taxon>
        <taxon>Pipinae</taxon>
        <taxon>Hymenochirus</taxon>
    </lineage>
</organism>
<dbReference type="Pfam" id="PF00061">
    <property type="entry name" value="Lipocalin"/>
    <property type="match status" value="1"/>
</dbReference>
<evidence type="ECO:0000256" key="2">
    <source>
        <dbReference type="RuleBase" id="RU003695"/>
    </source>
</evidence>
<feature type="domain" description="Lipocalin/cytosolic fatty-acid binding" evidence="4">
    <location>
        <begin position="32"/>
        <end position="173"/>
    </location>
</feature>
<dbReference type="PANTHER" id="PTHR11430:SF32">
    <property type="entry name" value="CHLOROPLASTIC LIPOCALIN"/>
    <property type="match status" value="1"/>
</dbReference>
<dbReference type="InterPro" id="IPR022272">
    <property type="entry name" value="Lipocalin_CS"/>
</dbReference>
<evidence type="ECO:0000313" key="5">
    <source>
        <dbReference type="EMBL" id="KAG8447417.1"/>
    </source>
</evidence>
<keyword evidence="6" id="KW-1185">Reference proteome</keyword>